<keyword evidence="1" id="KW-0812">Transmembrane</keyword>
<dbReference type="EMBL" id="JAMGZK010000054">
    <property type="protein sequence ID" value="MCU6666685.1"/>
    <property type="molecule type" value="Genomic_DNA"/>
</dbReference>
<reference evidence="2" key="1">
    <citation type="submission" date="2022-05" db="EMBL/GenBank/DDBJ databases">
        <title>Description of a novel species of Leclercia; Leclercia tamurae and the Proposal for a Novel Genus Silvania gen. nov. Containing Two Novel Species Silvania hatchlandensis sp. nov. and Silvania confinis sp. nov. Isolated from the Rhizosphere of Oak.</title>
        <authorList>
            <person name="Maddock D.W."/>
            <person name="Brady C.L."/>
            <person name="Denman S."/>
            <person name="Arnold D."/>
        </authorList>
    </citation>
    <scope>NUCLEOTIDE SEQUENCE</scope>
    <source>
        <strain evidence="2">H19S6</strain>
    </source>
</reference>
<name>A0A9J6QE20_9ENTR</name>
<evidence type="ECO:0000313" key="2">
    <source>
        <dbReference type="EMBL" id="MCU6666685.1"/>
    </source>
</evidence>
<keyword evidence="3" id="KW-1185">Reference proteome</keyword>
<sequence length="33" mass="3979">MLNNIRGIKYWSWMGAFSLSLLIWCQLIWLALH</sequence>
<dbReference type="InterPro" id="IPR048209">
    <property type="entry name" value="YmiC-like"/>
</dbReference>
<dbReference type="Pfam" id="PF23694">
    <property type="entry name" value="YmiC"/>
    <property type="match status" value="1"/>
</dbReference>
<keyword evidence="1" id="KW-1133">Transmembrane helix</keyword>
<keyword evidence="1" id="KW-0472">Membrane</keyword>
<dbReference type="AlphaFoldDB" id="A0A9J6QE20"/>
<gene>
    <name evidence="2" type="ORF">M8014_20330</name>
</gene>
<dbReference type="Proteomes" id="UP001063816">
    <property type="component" value="Unassembled WGS sequence"/>
</dbReference>
<dbReference type="NCBIfam" id="NF041484">
    <property type="entry name" value="membrane_YmiC"/>
    <property type="match status" value="1"/>
</dbReference>
<organism evidence="2 3">
    <name type="scientific">Silvania hatchlandensis</name>
    <dbReference type="NCBI Taxonomy" id="2926469"/>
    <lineage>
        <taxon>Bacteria</taxon>
        <taxon>Pseudomonadati</taxon>
        <taxon>Pseudomonadota</taxon>
        <taxon>Gammaproteobacteria</taxon>
        <taxon>Enterobacterales</taxon>
        <taxon>Enterobacteriaceae</taxon>
        <taxon>Silvania</taxon>
    </lineage>
</organism>
<evidence type="ECO:0000256" key="1">
    <source>
        <dbReference type="SAM" id="Phobius"/>
    </source>
</evidence>
<feature type="transmembrane region" description="Helical" evidence="1">
    <location>
        <begin position="12"/>
        <end position="32"/>
    </location>
</feature>
<accession>A0A9J6QE20</accession>
<dbReference type="RefSeq" id="WP_271284182.1">
    <property type="nucleotide sequence ID" value="NZ_JAMGZK010000054.1"/>
</dbReference>
<proteinExistence type="predicted"/>
<comment type="caution">
    <text evidence="2">The sequence shown here is derived from an EMBL/GenBank/DDBJ whole genome shotgun (WGS) entry which is preliminary data.</text>
</comment>
<protein>
    <submittedName>
        <fullName evidence="2">Uncharacterized protein</fullName>
    </submittedName>
</protein>
<evidence type="ECO:0000313" key="3">
    <source>
        <dbReference type="Proteomes" id="UP001063816"/>
    </source>
</evidence>